<keyword evidence="7" id="KW-0732">Signal</keyword>
<evidence type="ECO:0000313" key="18">
    <source>
        <dbReference type="Proteomes" id="UP000252289"/>
    </source>
</evidence>
<evidence type="ECO:0000256" key="1">
    <source>
        <dbReference type="ARBA" id="ARBA00001772"/>
    </source>
</evidence>
<accession>A0A368EKS4</accession>
<keyword evidence="12" id="KW-0346">Stress response</keyword>
<feature type="active site" description="Charge relay system" evidence="14">
    <location>
        <position position="146"/>
    </location>
</feature>
<feature type="domain" description="PDZ" evidence="16">
    <location>
        <begin position="389"/>
        <end position="475"/>
    </location>
</feature>
<evidence type="ECO:0000256" key="12">
    <source>
        <dbReference type="ARBA" id="ARBA00023016"/>
    </source>
</evidence>
<comment type="subcellular location">
    <subcellularLocation>
        <location evidence="2">Periplasm</location>
    </subcellularLocation>
</comment>
<keyword evidence="11" id="KW-0720">Serine protease</keyword>
<gene>
    <name evidence="17" type="ORF">DBW64_01395</name>
</gene>
<evidence type="ECO:0000256" key="3">
    <source>
        <dbReference type="ARBA" id="ARBA00010541"/>
    </source>
</evidence>
<feature type="binding site" evidence="15">
    <location>
        <begin position="218"/>
        <end position="220"/>
    </location>
    <ligand>
        <name>substrate</name>
    </ligand>
</feature>
<dbReference type="Gene3D" id="2.40.10.120">
    <property type="match status" value="1"/>
</dbReference>
<evidence type="ECO:0000256" key="15">
    <source>
        <dbReference type="PIRSR" id="PIRSR611782-2"/>
    </source>
</evidence>
<keyword evidence="9" id="KW-0574">Periplasm</keyword>
<feature type="domain" description="PDZ" evidence="16">
    <location>
        <begin position="276"/>
        <end position="355"/>
    </location>
</feature>
<dbReference type="PANTHER" id="PTHR22939">
    <property type="entry name" value="SERINE PROTEASE FAMILY S1C HTRA-RELATED"/>
    <property type="match status" value="1"/>
</dbReference>
<evidence type="ECO:0000256" key="7">
    <source>
        <dbReference type="ARBA" id="ARBA00022729"/>
    </source>
</evidence>
<comment type="caution">
    <text evidence="17">The sequence shown here is derived from an EMBL/GenBank/DDBJ whole genome shotgun (WGS) entry which is preliminary data.</text>
</comment>
<comment type="catalytic activity">
    <reaction evidence="1">
        <text>Acts on substrates that are at least partially unfolded. The cleavage site P1 residue is normally between a pair of hydrophobic residues, such as Val-|-Val.</text>
        <dbReference type="EC" id="3.4.21.107"/>
    </reaction>
</comment>
<evidence type="ECO:0000313" key="17">
    <source>
        <dbReference type="EMBL" id="RCL85304.1"/>
    </source>
</evidence>
<sequence>MRRNISSRLKKMVRLTGFGLFALIAFAQIAFIQVAGAQNMPQSFADIVEDLMPAVVNISISTTVQNSPGIHMSPFEDFFEEFMEREEKETPKKRRVSSLGSGFVIDPSGIVITNNHVVENAEEIIVNFSNGEKFKAELLGRDPKTDLAVLKVITDKKLPFVKFGDNTKARVGDWVIAIGNPFGLGGSLSVGVISAINRDINSGPYDSYIQTDAAINKGNSGGPLFNLDGEVIGVNTAIISPTGGSVGIGFSIPADMAQIVITQLREYGETRRGWLGVRIQRITEDLAESLGLSKPKGALVSEIIPGGPADEAGMKQGDVILTFDGKEVAEMRDLPRIVAETPIDKAVRVKVQRRGKAVNLKVKVGRLEESDQITEAKPTSPKTQTKQPGLKLLGLTLEMLDAKTRARAGLDDDKDGVLIGEVDADSSASESGVKSGDIIVEVDQTSVAKPQDVEDLVNKAKKAGKKSILVLMQTPQGLRFVAIKI</sequence>
<evidence type="ECO:0000256" key="14">
    <source>
        <dbReference type="PIRSR" id="PIRSR611782-1"/>
    </source>
</evidence>
<dbReference type="InterPro" id="IPR011782">
    <property type="entry name" value="Pept_S1C_Do"/>
</dbReference>
<evidence type="ECO:0000256" key="13">
    <source>
        <dbReference type="ARBA" id="ARBA00032850"/>
    </source>
</evidence>
<name>A0A368EKS4_9PROT</name>
<keyword evidence="10" id="KW-0378">Hydrolase</keyword>
<dbReference type="InterPro" id="IPR001940">
    <property type="entry name" value="Peptidase_S1C"/>
</dbReference>
<evidence type="ECO:0000259" key="16">
    <source>
        <dbReference type="PROSITE" id="PS50106"/>
    </source>
</evidence>
<dbReference type="FunFam" id="2.40.10.120:FF:000007">
    <property type="entry name" value="Periplasmic serine endoprotease DegP-like"/>
    <property type="match status" value="1"/>
</dbReference>
<evidence type="ECO:0000256" key="4">
    <source>
        <dbReference type="ARBA" id="ARBA00013035"/>
    </source>
</evidence>
<dbReference type="CDD" id="cd10839">
    <property type="entry name" value="cpPDZ1_DegP-like"/>
    <property type="match status" value="1"/>
</dbReference>
<feature type="binding site" evidence="15">
    <location>
        <position position="116"/>
    </location>
    <ligand>
        <name>substrate</name>
    </ligand>
</feature>
<dbReference type="PRINTS" id="PR00834">
    <property type="entry name" value="PROTEASES2C"/>
</dbReference>
<evidence type="ECO:0000256" key="5">
    <source>
        <dbReference type="ARBA" id="ARBA00013958"/>
    </source>
</evidence>
<dbReference type="SUPFAM" id="SSF50494">
    <property type="entry name" value="Trypsin-like serine proteases"/>
    <property type="match status" value="1"/>
</dbReference>
<dbReference type="SMART" id="SM00228">
    <property type="entry name" value="PDZ"/>
    <property type="match status" value="2"/>
</dbReference>
<protein>
    <recommendedName>
        <fullName evidence="5">Probable periplasmic serine endoprotease DegP-like</fullName>
        <ecNumber evidence="4">3.4.21.107</ecNumber>
    </recommendedName>
    <alternativeName>
        <fullName evidence="13">Protease Do</fullName>
    </alternativeName>
</protein>
<dbReference type="PANTHER" id="PTHR22939:SF130">
    <property type="entry name" value="PERIPLASMIC SERINE ENDOPROTEASE DEGP-LIKE-RELATED"/>
    <property type="match status" value="1"/>
</dbReference>
<dbReference type="Pfam" id="PF13365">
    <property type="entry name" value="Trypsin_2"/>
    <property type="match status" value="1"/>
</dbReference>
<evidence type="ECO:0000256" key="9">
    <source>
        <dbReference type="ARBA" id="ARBA00022764"/>
    </source>
</evidence>
<dbReference type="Pfam" id="PF13180">
    <property type="entry name" value="PDZ_2"/>
    <property type="match status" value="2"/>
</dbReference>
<dbReference type="AlphaFoldDB" id="A0A368EKS4"/>
<dbReference type="Gene3D" id="2.30.42.10">
    <property type="match status" value="2"/>
</dbReference>
<evidence type="ECO:0000256" key="6">
    <source>
        <dbReference type="ARBA" id="ARBA00022670"/>
    </source>
</evidence>
<reference evidence="17 18" key="1">
    <citation type="journal article" date="2018" name="Microbiome">
        <title>Fine metagenomic profile of the Mediterranean stratified and mixed water columns revealed by assembly and recruitment.</title>
        <authorList>
            <person name="Haro-Moreno J.M."/>
            <person name="Lopez-Perez M."/>
            <person name="De La Torre J.R."/>
            <person name="Picazo A."/>
            <person name="Camacho A."/>
            <person name="Rodriguez-Valera F."/>
        </authorList>
    </citation>
    <scope>NUCLEOTIDE SEQUENCE [LARGE SCALE GENOMIC DNA]</scope>
    <source>
        <strain evidence="17">MED-G50</strain>
    </source>
</reference>
<evidence type="ECO:0000256" key="11">
    <source>
        <dbReference type="ARBA" id="ARBA00022825"/>
    </source>
</evidence>
<dbReference type="GO" id="GO:0042597">
    <property type="term" value="C:periplasmic space"/>
    <property type="evidence" value="ECO:0007669"/>
    <property type="project" value="UniProtKB-SubCell"/>
</dbReference>
<evidence type="ECO:0000256" key="10">
    <source>
        <dbReference type="ARBA" id="ARBA00022801"/>
    </source>
</evidence>
<keyword evidence="8" id="KW-0677">Repeat</keyword>
<feature type="active site" description="Charge relay system" evidence="14">
    <location>
        <position position="220"/>
    </location>
</feature>
<proteinExistence type="inferred from homology"/>
<dbReference type="Proteomes" id="UP000252289">
    <property type="component" value="Unassembled WGS sequence"/>
</dbReference>
<keyword evidence="6" id="KW-0645">Protease</keyword>
<dbReference type="EC" id="3.4.21.107" evidence="4"/>
<dbReference type="SUPFAM" id="SSF50156">
    <property type="entry name" value="PDZ domain-like"/>
    <property type="match status" value="2"/>
</dbReference>
<dbReference type="EMBL" id="QOQK01000003">
    <property type="protein sequence ID" value="RCL85304.1"/>
    <property type="molecule type" value="Genomic_DNA"/>
</dbReference>
<dbReference type="GO" id="GO:0004252">
    <property type="term" value="F:serine-type endopeptidase activity"/>
    <property type="evidence" value="ECO:0007669"/>
    <property type="project" value="InterPro"/>
</dbReference>
<organism evidence="17 18">
    <name type="scientific">PS1 clade bacterium</name>
    <dbReference type="NCBI Taxonomy" id="2175152"/>
    <lineage>
        <taxon>Bacteria</taxon>
        <taxon>Pseudomonadati</taxon>
        <taxon>Pseudomonadota</taxon>
        <taxon>Alphaproteobacteria</taxon>
        <taxon>PS1 clade</taxon>
    </lineage>
</organism>
<feature type="binding site" evidence="15">
    <location>
        <position position="146"/>
    </location>
    <ligand>
        <name>substrate</name>
    </ligand>
</feature>
<evidence type="ECO:0000256" key="2">
    <source>
        <dbReference type="ARBA" id="ARBA00004418"/>
    </source>
</evidence>
<dbReference type="PROSITE" id="PS50106">
    <property type="entry name" value="PDZ"/>
    <property type="match status" value="2"/>
</dbReference>
<dbReference type="InterPro" id="IPR036034">
    <property type="entry name" value="PDZ_sf"/>
</dbReference>
<dbReference type="InterPro" id="IPR001478">
    <property type="entry name" value="PDZ"/>
</dbReference>
<feature type="active site" description="Charge relay system" evidence="14">
    <location>
        <position position="116"/>
    </location>
</feature>
<dbReference type="NCBIfam" id="TIGR02037">
    <property type="entry name" value="degP_htrA_DO"/>
    <property type="match status" value="1"/>
</dbReference>
<dbReference type="InterPro" id="IPR009003">
    <property type="entry name" value="Peptidase_S1_PA"/>
</dbReference>
<comment type="similarity">
    <text evidence="3">Belongs to the peptidase S1C family.</text>
</comment>
<dbReference type="GO" id="GO:0006508">
    <property type="term" value="P:proteolysis"/>
    <property type="evidence" value="ECO:0007669"/>
    <property type="project" value="UniProtKB-KW"/>
</dbReference>
<evidence type="ECO:0000256" key="8">
    <source>
        <dbReference type="ARBA" id="ARBA00022737"/>
    </source>
</evidence>